<gene>
    <name evidence="4" type="ORF">BOH78_1192</name>
</gene>
<feature type="compositionally biased region" description="Low complexity" evidence="2">
    <location>
        <begin position="94"/>
        <end position="119"/>
    </location>
</feature>
<sequence>MTTPTMKKIDNHQNTHHIPTSAFPPVNNLPLELKDPIRITTSKNWVLPPRPKPGRKPLSEEHDHGNSCTNTNFLRPAHSERKTTKQTLSMNRTNSISKSSVANINSSIASSPNIQSPISPSIPTPSPTPDMLSPETEAVANLSKSHPNCSATLKRDKKSPNKRSSCNNKKKTNNVSFNNKMIEIDCSVVHNPSKREILKINEENYYLKLEVIRLVSTLKNLREEVQPILEKRKQKPIIPQSMGKKSVSKKPTTLSSNAAGTKQIKGQDEVMKPSSIKEEKKPNSSLNTSLETTLVMDPDKQVSSKANPSCKQLCPKKRSHDEDINDLIVSLIDLNHSQTISDNSTTNNAITTDSTATNQTKPIPTSLDDKTNEMNFSTAARDPAKTSVSEEQNLGKATRTSSLLEKQVKMKSPSSYDEFMTVPQQSMSDFENPFSYEEDDFDLLSTVSTTPSTLFSLSLCATNDTIDYFHNNHGHLSSVNCVESIDELPPFDLLSLPNEDNLFSGSLDVHINYDQQLQSKSQNKKLNTFDTINSNFAEYEGKEVGSLDLMSPDTTLSNAHNSGDIFNDHNDDEMMDFMYMDPIIDVETDFENFVNGRASVL</sequence>
<evidence type="ECO:0000256" key="2">
    <source>
        <dbReference type="SAM" id="MobiDB-lite"/>
    </source>
</evidence>
<name>A0A1V2LTZ6_PICKU</name>
<dbReference type="GO" id="GO:0005634">
    <property type="term" value="C:nucleus"/>
    <property type="evidence" value="ECO:0007669"/>
    <property type="project" value="InterPro"/>
</dbReference>
<evidence type="ECO:0000259" key="3">
    <source>
        <dbReference type="Pfam" id="PF10297"/>
    </source>
</evidence>
<feature type="domain" description="Hap4 transcription factor heteromerisation" evidence="3">
    <location>
        <begin position="41"/>
        <end position="57"/>
    </location>
</feature>
<protein>
    <recommendedName>
        <fullName evidence="3">Hap4 transcription factor heteromerisation domain-containing protein</fullName>
    </recommendedName>
</protein>
<feature type="compositionally biased region" description="Polar residues" evidence="2">
    <location>
        <begin position="142"/>
        <end position="151"/>
    </location>
</feature>
<feature type="compositionally biased region" description="Polar residues" evidence="2">
    <location>
        <begin position="162"/>
        <end position="173"/>
    </location>
</feature>
<dbReference type="EMBL" id="MQVM01000004">
    <property type="protein sequence ID" value="ONH76449.1"/>
    <property type="molecule type" value="Genomic_DNA"/>
</dbReference>
<evidence type="ECO:0000256" key="1">
    <source>
        <dbReference type="ARBA" id="ARBA00023242"/>
    </source>
</evidence>
<dbReference type="VEuPathDB" id="FungiDB:C5L36_0C10480"/>
<dbReference type="InterPro" id="IPR018287">
    <property type="entry name" value="Hap4_TF_heteromerisation"/>
</dbReference>
<feature type="region of interest" description="Disordered" evidence="2">
    <location>
        <begin position="1"/>
        <end position="28"/>
    </location>
</feature>
<proteinExistence type="predicted"/>
<feature type="compositionally biased region" description="Polar residues" evidence="2">
    <location>
        <begin position="344"/>
        <end position="363"/>
    </location>
</feature>
<keyword evidence="1" id="KW-0539">Nucleus</keyword>
<organism evidence="4 5">
    <name type="scientific">Pichia kudriavzevii</name>
    <name type="common">Yeast</name>
    <name type="synonym">Issatchenkia orientalis</name>
    <dbReference type="NCBI Taxonomy" id="4909"/>
    <lineage>
        <taxon>Eukaryota</taxon>
        <taxon>Fungi</taxon>
        <taxon>Dikarya</taxon>
        <taxon>Ascomycota</taxon>
        <taxon>Saccharomycotina</taxon>
        <taxon>Pichiomycetes</taxon>
        <taxon>Pichiales</taxon>
        <taxon>Pichiaceae</taxon>
        <taxon>Pichia</taxon>
    </lineage>
</organism>
<dbReference type="Pfam" id="PF10297">
    <property type="entry name" value="Hap4_Hap_bind"/>
    <property type="match status" value="1"/>
</dbReference>
<feature type="region of interest" description="Disordered" evidence="2">
    <location>
        <begin position="43"/>
        <end position="173"/>
    </location>
</feature>
<accession>A0A1V2LTZ6</accession>
<feature type="compositionally biased region" description="Basic and acidic residues" evidence="2">
    <location>
        <begin position="265"/>
        <end position="282"/>
    </location>
</feature>
<dbReference type="AlphaFoldDB" id="A0A1V2LTZ6"/>
<dbReference type="GO" id="GO:0006355">
    <property type="term" value="P:regulation of DNA-templated transcription"/>
    <property type="evidence" value="ECO:0007669"/>
    <property type="project" value="InterPro"/>
</dbReference>
<feature type="region of interest" description="Disordered" evidence="2">
    <location>
        <begin position="240"/>
        <end position="286"/>
    </location>
</feature>
<evidence type="ECO:0000313" key="5">
    <source>
        <dbReference type="Proteomes" id="UP000189274"/>
    </source>
</evidence>
<dbReference type="Proteomes" id="UP000189274">
    <property type="component" value="Unassembled WGS sequence"/>
</dbReference>
<feature type="compositionally biased region" description="Polar residues" evidence="2">
    <location>
        <begin position="249"/>
        <end position="260"/>
    </location>
</feature>
<feature type="region of interest" description="Disordered" evidence="2">
    <location>
        <begin position="344"/>
        <end position="408"/>
    </location>
</feature>
<evidence type="ECO:0000313" key="4">
    <source>
        <dbReference type="EMBL" id="ONH76449.1"/>
    </source>
</evidence>
<comment type="caution">
    <text evidence="4">The sequence shown here is derived from an EMBL/GenBank/DDBJ whole genome shotgun (WGS) entry which is preliminary data.</text>
</comment>
<reference evidence="5" key="1">
    <citation type="journal article" date="2017" name="Genome Announc.">
        <title>Genome sequences of Cyberlindnera fabianii 65, Pichia kudriavzevii 129, and Saccharomyces cerevisiae 131 isolated from fermented masau fruits in Zimbabwe.</title>
        <authorList>
            <person name="van Rijswijck I.M.H."/>
            <person name="Derks M.F.L."/>
            <person name="Abee T."/>
            <person name="de Ridder D."/>
            <person name="Smid E.J."/>
        </authorList>
    </citation>
    <scope>NUCLEOTIDE SEQUENCE [LARGE SCALE GENOMIC DNA]</scope>
    <source>
        <strain evidence="5">129</strain>
    </source>
</reference>